<dbReference type="EMBL" id="JAAEJV010000011">
    <property type="protein sequence ID" value="MBF5059091.1"/>
    <property type="molecule type" value="Genomic_DNA"/>
</dbReference>
<keyword evidence="3 6" id="KW-0815">Transposition</keyword>
<evidence type="ECO:0000256" key="7">
    <source>
        <dbReference type="SAM" id="MobiDB-lite"/>
    </source>
</evidence>
<evidence type="ECO:0000313" key="8">
    <source>
        <dbReference type="EMBL" id="MBF5059091.1"/>
    </source>
</evidence>
<sequence>MNFDKELGKCNTMDDLIGKNGLLQRLVGGMVEKILEKEMDEHLGYEKNSVKGNNTGNSRNGVNKKTVQSSYGPVDIEVPRDREGSFEPRLIKKRQRQIGSFDEKIISMYGKGMTTRDIQDHIKDLYGADISPTMISTITDQVVEVAEEWRSRPLSKVYPVIFFDAIHYKVKDGNKVVTKAAYTCLGINLEGKKEILGAWIGESEGAKVWLQVFTELKNRGVEDIFIACMDGLKGLPEALKSVFPLTEVQLCIIHMIRNSLKFVPHKYSKEFVKDLKDIYQASTESKAESAVCTLDEKWNKRYPLAVKPWMNHWENLKTFFKFPEEIKRLIYTTNAVESLHRQFRKVTKTRAVFPSDKALLKMLYLASRDVSKKWTLPVRGWKEALSYFGVAYEERLPTLGGI</sequence>
<dbReference type="Proteomes" id="UP001194714">
    <property type="component" value="Unassembled WGS sequence"/>
</dbReference>
<evidence type="ECO:0000256" key="3">
    <source>
        <dbReference type="ARBA" id="ARBA00022578"/>
    </source>
</evidence>
<evidence type="ECO:0000313" key="9">
    <source>
        <dbReference type="Proteomes" id="UP001194714"/>
    </source>
</evidence>
<dbReference type="InterPro" id="IPR001207">
    <property type="entry name" value="Transposase_mutator"/>
</dbReference>
<evidence type="ECO:0000256" key="4">
    <source>
        <dbReference type="ARBA" id="ARBA00023125"/>
    </source>
</evidence>
<evidence type="ECO:0000256" key="5">
    <source>
        <dbReference type="ARBA" id="ARBA00023172"/>
    </source>
</evidence>
<name>A0ABS0B046_9BACT</name>
<evidence type="ECO:0000256" key="2">
    <source>
        <dbReference type="ARBA" id="ARBA00010961"/>
    </source>
</evidence>
<feature type="compositionally biased region" description="Polar residues" evidence="7">
    <location>
        <begin position="50"/>
        <end position="71"/>
    </location>
</feature>
<protein>
    <recommendedName>
        <fullName evidence="6">Mutator family transposase</fullName>
    </recommendedName>
</protein>
<evidence type="ECO:0000256" key="6">
    <source>
        <dbReference type="RuleBase" id="RU365089"/>
    </source>
</evidence>
<feature type="region of interest" description="Disordered" evidence="7">
    <location>
        <begin position="45"/>
        <end position="80"/>
    </location>
</feature>
<keyword evidence="6" id="KW-0814">Transposable element</keyword>
<comment type="function">
    <text evidence="1 6">Required for the transposition of the insertion element.</text>
</comment>
<evidence type="ECO:0000256" key="1">
    <source>
        <dbReference type="ARBA" id="ARBA00002190"/>
    </source>
</evidence>
<comment type="similarity">
    <text evidence="2 6">Belongs to the transposase mutator family.</text>
</comment>
<accession>A0ABS0B046</accession>
<keyword evidence="9" id="KW-1185">Reference proteome</keyword>
<comment type="caution">
    <text evidence="8">The sequence shown here is derived from an EMBL/GenBank/DDBJ whole genome shotgun (WGS) entry which is preliminary data.</text>
</comment>
<dbReference type="PANTHER" id="PTHR33217">
    <property type="entry name" value="TRANSPOSASE FOR INSERTION SEQUENCE ELEMENT IS1081"/>
    <property type="match status" value="1"/>
</dbReference>
<dbReference type="Pfam" id="PF00872">
    <property type="entry name" value="Transposase_mut"/>
    <property type="match status" value="1"/>
</dbReference>
<dbReference type="PANTHER" id="PTHR33217:SF8">
    <property type="entry name" value="MUTATOR FAMILY TRANSPOSASE"/>
    <property type="match status" value="1"/>
</dbReference>
<organism evidence="8 9">
    <name type="scientific">Candidatus Neptunichlamydia vexilliferae</name>
    <dbReference type="NCBI Taxonomy" id="1651774"/>
    <lineage>
        <taxon>Bacteria</taxon>
        <taxon>Pseudomonadati</taxon>
        <taxon>Chlamydiota</taxon>
        <taxon>Chlamydiia</taxon>
        <taxon>Parachlamydiales</taxon>
        <taxon>Simkaniaceae</taxon>
        <taxon>Candidatus Neptunichlamydia</taxon>
    </lineage>
</organism>
<reference evidence="8 9" key="1">
    <citation type="submission" date="2020-01" db="EMBL/GenBank/DDBJ databases">
        <title>Draft genome sequence of Cand. Neptunochlamydia vexilliferae K9.</title>
        <authorList>
            <person name="Schulz F."/>
            <person name="Koestlbacher S."/>
            <person name="Wascher F."/>
            <person name="Pizzetti I."/>
            <person name="Horn M."/>
        </authorList>
    </citation>
    <scope>NUCLEOTIDE SEQUENCE [LARGE SCALE GENOMIC DNA]</scope>
    <source>
        <strain evidence="8 9">K9</strain>
    </source>
</reference>
<proteinExistence type="inferred from homology"/>
<gene>
    <name evidence="8" type="ORF">NEPTK9_000596</name>
</gene>
<dbReference type="RefSeq" id="WP_194847391.1">
    <property type="nucleotide sequence ID" value="NZ_JAAEJV010000011.1"/>
</dbReference>
<keyword evidence="5 6" id="KW-0233">DNA recombination</keyword>
<dbReference type="PROSITE" id="PS01007">
    <property type="entry name" value="TRANSPOSASE_MUTATOR"/>
    <property type="match status" value="1"/>
</dbReference>
<dbReference type="NCBIfam" id="NF033543">
    <property type="entry name" value="transpos_IS256"/>
    <property type="match status" value="1"/>
</dbReference>
<keyword evidence="4 6" id="KW-0238">DNA-binding</keyword>